<feature type="signal peptide" evidence="7">
    <location>
        <begin position="1"/>
        <end position="18"/>
    </location>
</feature>
<reference evidence="9 10" key="1">
    <citation type="submission" date="2020-08" db="EMBL/GenBank/DDBJ databases">
        <title>Genomic Encyclopedia of Type Strains, Phase IV (KMG-IV): sequencing the most valuable type-strain genomes for metagenomic binning, comparative biology and taxonomic classification.</title>
        <authorList>
            <person name="Goeker M."/>
        </authorList>
    </citation>
    <scope>NUCLEOTIDE SEQUENCE [LARGE SCALE GENOMIC DNA]</scope>
    <source>
        <strain evidence="9 10">DSM 22336</strain>
    </source>
</reference>
<dbReference type="Proteomes" id="UP000555393">
    <property type="component" value="Unassembled WGS sequence"/>
</dbReference>
<keyword evidence="6" id="KW-0472">Membrane</keyword>
<evidence type="ECO:0000256" key="3">
    <source>
        <dbReference type="ARBA" id="ARBA00022679"/>
    </source>
</evidence>
<dbReference type="Gene3D" id="2.60.120.260">
    <property type="entry name" value="Galactose-binding domain-like"/>
    <property type="match status" value="1"/>
</dbReference>
<dbReference type="RefSeq" id="WP_343061032.1">
    <property type="nucleotide sequence ID" value="NZ_JACIIU010000041.1"/>
</dbReference>
<feature type="transmembrane region" description="Helical" evidence="6">
    <location>
        <begin position="271"/>
        <end position="288"/>
    </location>
</feature>
<feature type="domain" description="Histidine kinase/HSP90-like ATPase" evidence="8">
    <location>
        <begin position="522"/>
        <end position="617"/>
    </location>
</feature>
<keyword evidence="6" id="KW-0812">Transmembrane</keyword>
<evidence type="ECO:0000256" key="4">
    <source>
        <dbReference type="ARBA" id="ARBA00022777"/>
    </source>
</evidence>
<gene>
    <name evidence="9" type="ORF">FHS77_003132</name>
</gene>
<feature type="transmembrane region" description="Helical" evidence="6">
    <location>
        <begin position="208"/>
        <end position="227"/>
    </location>
</feature>
<evidence type="ECO:0000313" key="9">
    <source>
        <dbReference type="EMBL" id="MBB6262554.1"/>
    </source>
</evidence>
<dbReference type="SUPFAM" id="SSF55874">
    <property type="entry name" value="ATPase domain of HSP90 chaperone/DNA topoisomerase II/histidine kinase"/>
    <property type="match status" value="1"/>
</dbReference>
<dbReference type="AlphaFoldDB" id="A0A841MAJ9"/>
<dbReference type="InterPro" id="IPR008979">
    <property type="entry name" value="Galactose-bd-like_sf"/>
</dbReference>
<dbReference type="EMBL" id="JACIIU010000041">
    <property type="protein sequence ID" value="MBB6262554.1"/>
    <property type="molecule type" value="Genomic_DNA"/>
</dbReference>
<feature type="transmembrane region" description="Helical" evidence="6">
    <location>
        <begin position="357"/>
        <end position="375"/>
    </location>
</feature>
<evidence type="ECO:0000256" key="1">
    <source>
        <dbReference type="ARBA" id="ARBA00000085"/>
    </source>
</evidence>
<feature type="transmembrane region" description="Helical" evidence="6">
    <location>
        <begin position="180"/>
        <end position="201"/>
    </location>
</feature>
<evidence type="ECO:0000259" key="8">
    <source>
        <dbReference type="SMART" id="SM00387"/>
    </source>
</evidence>
<feature type="transmembrane region" description="Helical" evidence="6">
    <location>
        <begin position="294"/>
        <end position="314"/>
    </location>
</feature>
<keyword evidence="10" id="KW-1185">Reference proteome</keyword>
<dbReference type="InterPro" id="IPR003594">
    <property type="entry name" value="HATPase_dom"/>
</dbReference>
<comment type="catalytic activity">
    <reaction evidence="1">
        <text>ATP + protein L-histidine = ADP + protein N-phospho-L-histidine.</text>
        <dbReference type="EC" id="2.7.13.3"/>
    </reaction>
</comment>
<feature type="chain" id="PRO_5032327339" description="histidine kinase" evidence="7">
    <location>
        <begin position="19"/>
        <end position="624"/>
    </location>
</feature>
<dbReference type="GO" id="GO:0000160">
    <property type="term" value="P:phosphorelay signal transduction system"/>
    <property type="evidence" value="ECO:0007669"/>
    <property type="project" value="UniProtKB-KW"/>
</dbReference>
<keyword evidence="5" id="KW-0902">Two-component regulatory system</keyword>
<name>A0A841MAJ9_9HYPH</name>
<dbReference type="EC" id="2.7.13.3" evidence="2"/>
<proteinExistence type="predicted"/>
<evidence type="ECO:0000256" key="5">
    <source>
        <dbReference type="ARBA" id="ARBA00023012"/>
    </source>
</evidence>
<dbReference type="SMART" id="SM00387">
    <property type="entry name" value="HATPase_c"/>
    <property type="match status" value="1"/>
</dbReference>
<evidence type="ECO:0000313" key="10">
    <source>
        <dbReference type="Proteomes" id="UP000555393"/>
    </source>
</evidence>
<dbReference type="InterPro" id="IPR036890">
    <property type="entry name" value="HATPase_C_sf"/>
</dbReference>
<evidence type="ECO:0000256" key="6">
    <source>
        <dbReference type="SAM" id="Phobius"/>
    </source>
</evidence>
<dbReference type="GO" id="GO:0004673">
    <property type="term" value="F:protein histidine kinase activity"/>
    <property type="evidence" value="ECO:0007669"/>
    <property type="project" value="UniProtKB-EC"/>
</dbReference>
<dbReference type="InterPro" id="IPR050482">
    <property type="entry name" value="Sensor_HK_TwoCompSys"/>
</dbReference>
<comment type="caution">
    <text evidence="9">The sequence shown here is derived from an EMBL/GenBank/DDBJ whole genome shotgun (WGS) entry which is preliminary data.</text>
</comment>
<dbReference type="CDD" id="cd16917">
    <property type="entry name" value="HATPase_UhpB-NarQ-NarX-like"/>
    <property type="match status" value="1"/>
</dbReference>
<dbReference type="PANTHER" id="PTHR24421">
    <property type="entry name" value="NITRATE/NITRITE SENSOR PROTEIN NARX-RELATED"/>
    <property type="match status" value="1"/>
</dbReference>
<evidence type="ECO:0000256" key="2">
    <source>
        <dbReference type="ARBA" id="ARBA00012438"/>
    </source>
</evidence>
<dbReference type="Gene3D" id="1.20.5.1930">
    <property type="match status" value="1"/>
</dbReference>
<protein>
    <recommendedName>
        <fullName evidence="2">histidine kinase</fullName>
        <ecNumber evidence="2">2.7.13.3</ecNumber>
    </recommendedName>
</protein>
<dbReference type="PANTHER" id="PTHR24421:SF10">
    <property type="entry name" value="NITRATE_NITRITE SENSOR PROTEIN NARQ"/>
    <property type="match status" value="1"/>
</dbReference>
<organism evidence="9 10">
    <name type="scientific">Paenochrobactrum gallinarii</name>
    <dbReference type="NCBI Taxonomy" id="643673"/>
    <lineage>
        <taxon>Bacteria</taxon>
        <taxon>Pseudomonadati</taxon>
        <taxon>Pseudomonadota</taxon>
        <taxon>Alphaproteobacteria</taxon>
        <taxon>Hyphomicrobiales</taxon>
        <taxon>Brucellaceae</taxon>
        <taxon>Paenochrobactrum</taxon>
    </lineage>
</organism>
<feature type="transmembrane region" description="Helical" evidence="6">
    <location>
        <begin position="326"/>
        <end position="345"/>
    </location>
</feature>
<dbReference type="SUPFAM" id="SSF49785">
    <property type="entry name" value="Galactose-binding domain-like"/>
    <property type="match status" value="1"/>
</dbReference>
<keyword evidence="4 9" id="KW-0418">Kinase</keyword>
<accession>A0A841MAJ9</accession>
<dbReference type="Pfam" id="PF02518">
    <property type="entry name" value="HATPase_c"/>
    <property type="match status" value="1"/>
</dbReference>
<keyword evidence="3" id="KW-0808">Transferase</keyword>
<evidence type="ECO:0000256" key="7">
    <source>
        <dbReference type="SAM" id="SignalP"/>
    </source>
</evidence>
<sequence>MKWLLIICFGLFAMPALAESTSAQCSAEIIDISAAKAGPDGRKSENLRWEAVTLPNYWNQLHSEYSDEVWYRIHWRQTCSEAGHNPVALLIQTINMAGEVFVNDHFLWRDKSLTEPLSRSWSMPRYWVLHDAWLTEGINTLWVKTVGVKGQALGLGSVIIGEPTQVQSIYDNYWWRQRTLYVANVIVSGVIGILFFCIWIIRRDQTYYGWYAFSSLFWLVFIANVLVTTPWPFSDSVTFVRVNAIALLLNIACFCMFTLRFGELVLKRYERFLWGIFSVFIVALAFTPQDYLGAIQISSVLVAVGFFLFNCLQFPVLTFRKRNNEYFLFSICLIVLFMTIPYDALLLFRPDPEKFPILPYANIVITLCLAGILGLRQAHNVRRIEQFNVELAESIANARSELAVTLEREHFLELKNAKLRERLDIAHDLHDGIGGTLVHMMAKVEQGSEQVHRPQVISMLKLLRDDLRQTIDHNSSPSTKVPATPQEWIAPLRHRFSILFDELGIKSDWQFPSAWRSTPSTLQCLALTRVVEEALTNLIKHSRAQQVCFRLQQQSPNELVLELEDDGIGFDVLAVQTANISVGMRSMSTRILKVGGRLEIASTPGRTIVKVIMATNIISDSHGH</sequence>
<dbReference type="Gene3D" id="3.30.565.10">
    <property type="entry name" value="Histidine kinase-like ATPase, C-terminal domain"/>
    <property type="match status" value="1"/>
</dbReference>
<keyword evidence="7" id="KW-0732">Signal</keyword>
<feature type="transmembrane region" description="Helical" evidence="6">
    <location>
        <begin position="239"/>
        <end position="259"/>
    </location>
</feature>
<keyword evidence="6" id="KW-1133">Transmembrane helix</keyword>